<evidence type="ECO:0000256" key="1">
    <source>
        <dbReference type="ARBA" id="ARBA00023015"/>
    </source>
</evidence>
<sequence>MVRYIILKIAMDQYKINELIPSEYKLANYFNCGRITIHNAYEVLKVLGIVTTIKGSGYYVYSSIDHFTNKAFANLYEIIDNIKYEQFIIDFEYHGNKFNSITKFSLIKNKKTVAVSYYLTPNIMGLEQFDTNNINISKQLILSGFDDFFNVQTQINYENINLLKSILENENIKFDTPMILNKLTSSSLKVELLVLTHISKEYFSYEETNKLIVN</sequence>
<evidence type="ECO:0000259" key="4">
    <source>
        <dbReference type="PROSITE" id="PS50949"/>
    </source>
</evidence>
<dbReference type="Gene3D" id="1.10.10.10">
    <property type="entry name" value="Winged helix-like DNA-binding domain superfamily/Winged helix DNA-binding domain"/>
    <property type="match status" value="1"/>
</dbReference>
<evidence type="ECO:0000313" key="6">
    <source>
        <dbReference type="Proteomes" id="UP001201240"/>
    </source>
</evidence>
<dbReference type="InterPro" id="IPR036390">
    <property type="entry name" value="WH_DNA-bd_sf"/>
</dbReference>
<keyword evidence="1" id="KW-0805">Transcription regulation</keyword>
<dbReference type="SMART" id="SM00345">
    <property type="entry name" value="HTH_GNTR"/>
    <property type="match status" value="1"/>
</dbReference>
<protein>
    <submittedName>
        <fullName evidence="5">GntR family transcriptional regulator</fullName>
    </submittedName>
</protein>
<reference evidence="5 6" key="1">
    <citation type="submission" date="2021-10" db="EMBL/GenBank/DDBJ databases">
        <title>Sequencing the mobilome of antimicrobial resistant bacterial isolates spanning a range of GC content: The potential of a sustainable low cost, low infrastructure approach for surveillance with Oxford Nanopore sequencing.</title>
        <authorList>
            <person name="Sands K."/>
        </authorList>
    </citation>
    <scope>NUCLEOTIDE SEQUENCE [LARGE SCALE GENOMIC DNA]</scope>
    <source>
        <strain evidence="5 6">MIN-202</strain>
    </source>
</reference>
<comment type="caution">
    <text evidence="5">The sequence shown here is derived from an EMBL/GenBank/DDBJ whole genome shotgun (WGS) entry which is preliminary data.</text>
</comment>
<proteinExistence type="predicted"/>
<dbReference type="InterPro" id="IPR036388">
    <property type="entry name" value="WH-like_DNA-bd_sf"/>
</dbReference>
<dbReference type="GO" id="GO:0003677">
    <property type="term" value="F:DNA binding"/>
    <property type="evidence" value="ECO:0007669"/>
    <property type="project" value="UniProtKB-KW"/>
</dbReference>
<keyword evidence="2" id="KW-0238">DNA-binding</keyword>
<dbReference type="Proteomes" id="UP001201240">
    <property type="component" value="Unassembled WGS sequence"/>
</dbReference>
<dbReference type="InterPro" id="IPR000524">
    <property type="entry name" value="Tscrpt_reg_HTH_GntR"/>
</dbReference>
<name>A0ABD4SJ31_UREUR</name>
<accession>A0ABD4SJ31</accession>
<dbReference type="AlphaFoldDB" id="A0ABD4SJ31"/>
<dbReference type="SUPFAM" id="SSF46785">
    <property type="entry name" value="Winged helix' DNA-binding domain"/>
    <property type="match status" value="1"/>
</dbReference>
<gene>
    <name evidence="5" type="ORF">LH652_00350</name>
</gene>
<evidence type="ECO:0000256" key="3">
    <source>
        <dbReference type="ARBA" id="ARBA00023163"/>
    </source>
</evidence>
<keyword evidence="3" id="KW-0804">Transcription</keyword>
<organism evidence="5 6">
    <name type="scientific">Ureaplasma urealyticum</name>
    <name type="common">Ureaplasma urealyticum biotype 2</name>
    <dbReference type="NCBI Taxonomy" id="2130"/>
    <lineage>
        <taxon>Bacteria</taxon>
        <taxon>Bacillati</taxon>
        <taxon>Mycoplasmatota</taxon>
        <taxon>Mycoplasmoidales</taxon>
        <taxon>Mycoplasmoidaceae</taxon>
        <taxon>Ureaplasma</taxon>
    </lineage>
</organism>
<dbReference type="PROSITE" id="PS50949">
    <property type="entry name" value="HTH_GNTR"/>
    <property type="match status" value="1"/>
</dbReference>
<dbReference type="CDD" id="cd07377">
    <property type="entry name" value="WHTH_GntR"/>
    <property type="match status" value="1"/>
</dbReference>
<dbReference type="EMBL" id="JAJBIS010000001">
    <property type="protein sequence ID" value="MCF1348752.1"/>
    <property type="molecule type" value="Genomic_DNA"/>
</dbReference>
<dbReference type="Pfam" id="PF00392">
    <property type="entry name" value="GntR"/>
    <property type="match status" value="1"/>
</dbReference>
<feature type="domain" description="HTH gntR-type" evidence="4">
    <location>
        <begin position="1"/>
        <end position="63"/>
    </location>
</feature>
<evidence type="ECO:0000256" key="2">
    <source>
        <dbReference type="ARBA" id="ARBA00023125"/>
    </source>
</evidence>
<evidence type="ECO:0000313" key="5">
    <source>
        <dbReference type="EMBL" id="MCF1348752.1"/>
    </source>
</evidence>